<keyword evidence="5 6" id="KW-0472">Membrane</keyword>
<sequence>MKRICLAAAFVVCWSSGFVGAAWSAGLAPPAGLLAWRYLITAALLVAIVAPRAVRVRPSELVQQGVLGLLAHVIFLGAVFGASSAGVDAGTVALVCALQPMLVAVIGAVAFRDRLGPRMMIGLGLGLVAVAITVGGVGGPGWLLALPVVALAGLSGAALLERRWRPRTDLLTGLCIQVVLSAGVFTAYALAAGEFALEPGPRLAGALAWLVIISGIGGYATFLACLRRLGATVTSTLLYLTPPVTVLWAWLMLGQRPDLPQFAGLGIALVAVAIAVPRGEQPDAGADRGLARLRP</sequence>
<dbReference type="AlphaFoldDB" id="A0A7Z0DA97"/>
<feature type="transmembrane region" description="Helical" evidence="6">
    <location>
        <begin position="66"/>
        <end position="86"/>
    </location>
</feature>
<evidence type="ECO:0000259" key="8">
    <source>
        <dbReference type="Pfam" id="PF00892"/>
    </source>
</evidence>
<feature type="signal peptide" evidence="7">
    <location>
        <begin position="1"/>
        <end position="21"/>
    </location>
</feature>
<feature type="transmembrane region" description="Helical" evidence="6">
    <location>
        <begin position="237"/>
        <end position="253"/>
    </location>
</feature>
<accession>A0A7Z0DA97</accession>
<feature type="transmembrane region" description="Helical" evidence="6">
    <location>
        <begin position="172"/>
        <end position="191"/>
    </location>
</feature>
<dbReference type="InterPro" id="IPR000620">
    <property type="entry name" value="EamA_dom"/>
</dbReference>
<evidence type="ECO:0000256" key="6">
    <source>
        <dbReference type="SAM" id="Phobius"/>
    </source>
</evidence>
<feature type="transmembrane region" description="Helical" evidence="6">
    <location>
        <begin position="34"/>
        <end position="54"/>
    </location>
</feature>
<feature type="domain" description="EamA" evidence="8">
    <location>
        <begin position="3"/>
        <end position="134"/>
    </location>
</feature>
<dbReference type="SUPFAM" id="SSF103481">
    <property type="entry name" value="Multidrug resistance efflux transporter EmrE"/>
    <property type="match status" value="2"/>
</dbReference>
<feature type="transmembrane region" description="Helical" evidence="6">
    <location>
        <begin position="92"/>
        <end position="111"/>
    </location>
</feature>
<keyword evidence="7" id="KW-0732">Signal</keyword>
<dbReference type="PANTHER" id="PTHR32322:SF2">
    <property type="entry name" value="EAMA DOMAIN-CONTAINING PROTEIN"/>
    <property type="match status" value="1"/>
</dbReference>
<evidence type="ECO:0000313" key="10">
    <source>
        <dbReference type="Proteomes" id="UP000527616"/>
    </source>
</evidence>
<evidence type="ECO:0000256" key="2">
    <source>
        <dbReference type="ARBA" id="ARBA00007362"/>
    </source>
</evidence>
<reference evidence="9 10" key="1">
    <citation type="submission" date="2020-07" db="EMBL/GenBank/DDBJ databases">
        <title>Sequencing the genomes of 1000 actinobacteria strains.</title>
        <authorList>
            <person name="Klenk H.-P."/>
        </authorList>
    </citation>
    <scope>NUCLEOTIDE SEQUENCE [LARGE SCALE GENOMIC DNA]</scope>
    <source>
        <strain evidence="9 10">DSM 103164</strain>
    </source>
</reference>
<name>A0A7Z0DA97_9ACTN</name>
<feature type="transmembrane region" description="Helical" evidence="6">
    <location>
        <begin position="118"/>
        <end position="136"/>
    </location>
</feature>
<feature type="transmembrane region" description="Helical" evidence="6">
    <location>
        <begin position="259"/>
        <end position="276"/>
    </location>
</feature>
<feature type="domain" description="EamA" evidence="8">
    <location>
        <begin position="170"/>
        <end position="275"/>
    </location>
</feature>
<evidence type="ECO:0000313" key="9">
    <source>
        <dbReference type="EMBL" id="NYI71578.1"/>
    </source>
</evidence>
<dbReference type="EMBL" id="JACBZS010000001">
    <property type="protein sequence ID" value="NYI71578.1"/>
    <property type="molecule type" value="Genomic_DNA"/>
</dbReference>
<gene>
    <name evidence="9" type="ORF">GGQ54_002138</name>
</gene>
<dbReference type="GO" id="GO:0016020">
    <property type="term" value="C:membrane"/>
    <property type="evidence" value="ECO:0007669"/>
    <property type="project" value="UniProtKB-SubCell"/>
</dbReference>
<comment type="similarity">
    <text evidence="2">Belongs to the EamA transporter family.</text>
</comment>
<protein>
    <submittedName>
        <fullName evidence="9">Drug/metabolite transporter (DMT)-like permease</fullName>
    </submittedName>
</protein>
<feature type="transmembrane region" description="Helical" evidence="6">
    <location>
        <begin position="203"/>
        <end position="225"/>
    </location>
</feature>
<keyword evidence="4 6" id="KW-1133">Transmembrane helix</keyword>
<evidence type="ECO:0000256" key="7">
    <source>
        <dbReference type="SAM" id="SignalP"/>
    </source>
</evidence>
<dbReference type="InterPro" id="IPR037185">
    <property type="entry name" value="EmrE-like"/>
</dbReference>
<evidence type="ECO:0000256" key="3">
    <source>
        <dbReference type="ARBA" id="ARBA00022692"/>
    </source>
</evidence>
<dbReference type="Pfam" id="PF00892">
    <property type="entry name" value="EamA"/>
    <property type="match status" value="2"/>
</dbReference>
<evidence type="ECO:0000256" key="1">
    <source>
        <dbReference type="ARBA" id="ARBA00004141"/>
    </source>
</evidence>
<keyword evidence="10" id="KW-1185">Reference proteome</keyword>
<dbReference type="InterPro" id="IPR050638">
    <property type="entry name" value="AA-Vitamin_Transporters"/>
</dbReference>
<keyword evidence="3 6" id="KW-0812">Transmembrane</keyword>
<organism evidence="9 10">
    <name type="scientific">Naumannella cuiyingiana</name>
    <dbReference type="NCBI Taxonomy" id="1347891"/>
    <lineage>
        <taxon>Bacteria</taxon>
        <taxon>Bacillati</taxon>
        <taxon>Actinomycetota</taxon>
        <taxon>Actinomycetes</taxon>
        <taxon>Propionibacteriales</taxon>
        <taxon>Propionibacteriaceae</taxon>
        <taxon>Naumannella</taxon>
    </lineage>
</organism>
<feature type="chain" id="PRO_5031022956" evidence="7">
    <location>
        <begin position="22"/>
        <end position="295"/>
    </location>
</feature>
<dbReference type="PANTHER" id="PTHR32322">
    <property type="entry name" value="INNER MEMBRANE TRANSPORTER"/>
    <property type="match status" value="1"/>
</dbReference>
<dbReference type="RefSeq" id="WP_179445385.1">
    <property type="nucleotide sequence ID" value="NZ_JACBZS010000001.1"/>
</dbReference>
<proteinExistence type="inferred from homology"/>
<evidence type="ECO:0000256" key="5">
    <source>
        <dbReference type="ARBA" id="ARBA00023136"/>
    </source>
</evidence>
<dbReference type="Proteomes" id="UP000527616">
    <property type="component" value="Unassembled WGS sequence"/>
</dbReference>
<comment type="subcellular location">
    <subcellularLocation>
        <location evidence="1">Membrane</location>
        <topology evidence="1">Multi-pass membrane protein</topology>
    </subcellularLocation>
</comment>
<comment type="caution">
    <text evidence="9">The sequence shown here is derived from an EMBL/GenBank/DDBJ whole genome shotgun (WGS) entry which is preliminary data.</text>
</comment>
<feature type="transmembrane region" description="Helical" evidence="6">
    <location>
        <begin position="142"/>
        <end position="160"/>
    </location>
</feature>
<evidence type="ECO:0000256" key="4">
    <source>
        <dbReference type="ARBA" id="ARBA00022989"/>
    </source>
</evidence>